<dbReference type="RefSeq" id="WP_168115060.1">
    <property type="nucleotide sequence ID" value="NZ_BOON01000016.1"/>
</dbReference>
<reference evidence="2" key="1">
    <citation type="submission" date="2021-01" db="EMBL/GenBank/DDBJ databases">
        <title>Whole genome shotgun sequence of Planosporangium mesophilum NBRC 109066.</title>
        <authorList>
            <person name="Komaki H."/>
            <person name="Tamura T."/>
        </authorList>
    </citation>
    <scope>NUCLEOTIDE SEQUENCE</scope>
    <source>
        <strain evidence="2">NBRC 109066</strain>
    </source>
</reference>
<evidence type="ECO:0008006" key="4">
    <source>
        <dbReference type="Google" id="ProtNLM"/>
    </source>
</evidence>
<proteinExistence type="predicted"/>
<feature type="transmembrane region" description="Helical" evidence="1">
    <location>
        <begin position="116"/>
        <end position="133"/>
    </location>
</feature>
<gene>
    <name evidence="2" type="ORF">Pme01_17330</name>
</gene>
<keyword evidence="1" id="KW-1133">Transmembrane helix</keyword>
<comment type="caution">
    <text evidence="2">The sequence shown here is derived from an EMBL/GenBank/DDBJ whole genome shotgun (WGS) entry which is preliminary data.</text>
</comment>
<evidence type="ECO:0000313" key="2">
    <source>
        <dbReference type="EMBL" id="GII22136.1"/>
    </source>
</evidence>
<keyword evidence="1" id="KW-0812">Transmembrane</keyword>
<organism evidence="2 3">
    <name type="scientific">Planosporangium mesophilum</name>
    <dbReference type="NCBI Taxonomy" id="689768"/>
    <lineage>
        <taxon>Bacteria</taxon>
        <taxon>Bacillati</taxon>
        <taxon>Actinomycetota</taxon>
        <taxon>Actinomycetes</taxon>
        <taxon>Micromonosporales</taxon>
        <taxon>Micromonosporaceae</taxon>
        <taxon>Planosporangium</taxon>
    </lineage>
</organism>
<protein>
    <recommendedName>
        <fullName evidence="4">DUF998 domain-containing protein</fullName>
    </recommendedName>
</protein>
<feature type="transmembrane region" description="Helical" evidence="1">
    <location>
        <begin position="145"/>
        <end position="164"/>
    </location>
</feature>
<sequence>MGKPRTWGLAAVGGIVVAVALVVVGQVDPNDNLNPWALTVSDFAVSDRGGVTDVAMGVMAAVTVAVLVGLRRAGIRVGAWATGLLALWAGGLLLAAAVPTDEPGLPLTAGGHVHRYASVAAFLALPIGAWVLAKRLPGVVAARRVRGLAAVSLACASAMVWSAFPGDRALIGLAERLLLLAEVALLAAVAAPLLGRHPQRT</sequence>
<evidence type="ECO:0000313" key="3">
    <source>
        <dbReference type="Proteomes" id="UP000599074"/>
    </source>
</evidence>
<dbReference type="AlphaFoldDB" id="A0A8J3TB93"/>
<feature type="transmembrane region" description="Helical" evidence="1">
    <location>
        <begin position="176"/>
        <end position="195"/>
    </location>
</feature>
<keyword evidence="1" id="KW-0472">Membrane</keyword>
<evidence type="ECO:0000256" key="1">
    <source>
        <dbReference type="SAM" id="Phobius"/>
    </source>
</evidence>
<feature type="transmembrane region" description="Helical" evidence="1">
    <location>
        <begin position="77"/>
        <end position="96"/>
    </location>
</feature>
<dbReference type="Proteomes" id="UP000599074">
    <property type="component" value="Unassembled WGS sequence"/>
</dbReference>
<dbReference type="InterPro" id="IPR009339">
    <property type="entry name" value="DUF998"/>
</dbReference>
<keyword evidence="3" id="KW-1185">Reference proteome</keyword>
<name>A0A8J3TB93_9ACTN</name>
<dbReference type="Pfam" id="PF06197">
    <property type="entry name" value="DUF998"/>
    <property type="match status" value="1"/>
</dbReference>
<accession>A0A8J3TB93</accession>
<feature type="transmembrane region" description="Helical" evidence="1">
    <location>
        <begin position="49"/>
        <end position="70"/>
    </location>
</feature>
<dbReference type="EMBL" id="BOON01000016">
    <property type="protein sequence ID" value="GII22136.1"/>
    <property type="molecule type" value="Genomic_DNA"/>
</dbReference>